<feature type="region of interest" description="Disordered" evidence="10">
    <location>
        <begin position="470"/>
        <end position="498"/>
    </location>
</feature>
<dbReference type="RefSeq" id="XP_002628438.1">
    <property type="nucleotide sequence ID" value="XM_002628392.1"/>
</dbReference>
<dbReference type="InterPro" id="IPR001708">
    <property type="entry name" value="YidC/ALB3/OXA1/COX18"/>
</dbReference>
<dbReference type="PANTHER" id="PTHR12428:SF66">
    <property type="entry name" value="MITOCHONDRIAL INNER MEMBRANE PROTEIN OXA1L"/>
    <property type="match status" value="1"/>
</dbReference>
<dbReference type="EMBL" id="GG657449">
    <property type="protein sequence ID" value="OAT04853.1"/>
    <property type="molecule type" value="Genomic_DNA"/>
</dbReference>
<evidence type="ECO:0000313" key="12">
    <source>
        <dbReference type="EMBL" id="OAT04853.1"/>
    </source>
</evidence>
<evidence type="ECO:0000256" key="4">
    <source>
        <dbReference type="ARBA" id="ARBA00022792"/>
    </source>
</evidence>
<dbReference type="Pfam" id="PF02096">
    <property type="entry name" value="60KD_IMP"/>
    <property type="match status" value="1"/>
</dbReference>
<dbReference type="GO" id="GO:0032979">
    <property type="term" value="P:protein insertion into mitochondrial inner membrane from matrix"/>
    <property type="evidence" value="ECO:0007669"/>
    <property type="project" value="TreeGrafter"/>
</dbReference>
<keyword evidence="4" id="KW-0999">Mitochondrion inner membrane</keyword>
<dbReference type="KEGG" id="bgh:BDBG_01346"/>
<dbReference type="CDD" id="cd20069">
    <property type="entry name" value="5TM_Oxa1-like"/>
    <property type="match status" value="1"/>
</dbReference>
<comment type="similarity">
    <text evidence="2 9">Belongs to the OXA1/ALB3/YidC family.</text>
</comment>
<feature type="domain" description="Membrane insertase YidC/Oxa/ALB C-terminal" evidence="11">
    <location>
        <begin position="162"/>
        <end position="355"/>
    </location>
</feature>
<keyword evidence="5" id="KW-0809">Transit peptide</keyword>
<evidence type="ECO:0000256" key="5">
    <source>
        <dbReference type="ARBA" id="ARBA00022946"/>
    </source>
</evidence>
<dbReference type="STRING" id="559298.A0A179UAW5"/>
<dbReference type="GeneID" id="8510526"/>
<reference evidence="13" key="1">
    <citation type="journal article" date="2015" name="PLoS Genet.">
        <title>The dynamic genome and transcriptome of the human fungal pathogen Blastomyces and close relative Emmonsia.</title>
        <authorList>
            <person name="Munoz J.F."/>
            <person name="Gauthier G.M."/>
            <person name="Desjardins C.A."/>
            <person name="Gallo J.E."/>
            <person name="Holder J."/>
            <person name="Sullivan T.D."/>
            <person name="Marty A.J."/>
            <person name="Carmen J.C."/>
            <person name="Chen Z."/>
            <person name="Ding L."/>
            <person name="Gujja S."/>
            <person name="Magrini V."/>
            <person name="Misas E."/>
            <person name="Mitreva M."/>
            <person name="Priest M."/>
            <person name="Saif S."/>
            <person name="Whiston E.A."/>
            <person name="Young S."/>
            <person name="Zeng Q."/>
            <person name="Goldman W.E."/>
            <person name="Mardis E.R."/>
            <person name="Taylor J.W."/>
            <person name="McEwen J.G."/>
            <person name="Clay O.K."/>
            <person name="Klein B.S."/>
            <person name="Cuomo C.A."/>
        </authorList>
    </citation>
    <scope>NUCLEOTIDE SEQUENCE [LARGE SCALE GENOMIC DNA]</scope>
    <source>
        <strain evidence="13">SLH14081</strain>
    </source>
</reference>
<evidence type="ECO:0000313" key="13">
    <source>
        <dbReference type="Proteomes" id="UP000002038"/>
    </source>
</evidence>
<evidence type="ECO:0000256" key="9">
    <source>
        <dbReference type="RuleBase" id="RU003945"/>
    </source>
</evidence>
<organism evidence="12 13">
    <name type="scientific">Blastomyces gilchristii (strain SLH14081)</name>
    <name type="common">Blastomyces dermatitidis</name>
    <dbReference type="NCBI Taxonomy" id="559298"/>
    <lineage>
        <taxon>Eukaryota</taxon>
        <taxon>Fungi</taxon>
        <taxon>Dikarya</taxon>
        <taxon>Ascomycota</taxon>
        <taxon>Pezizomycotina</taxon>
        <taxon>Eurotiomycetes</taxon>
        <taxon>Eurotiomycetidae</taxon>
        <taxon>Onygenales</taxon>
        <taxon>Ajellomycetaceae</taxon>
        <taxon>Blastomyces</taxon>
    </lineage>
</organism>
<dbReference type="InterPro" id="IPR028055">
    <property type="entry name" value="YidC/Oxa/ALB_C"/>
</dbReference>
<dbReference type="Proteomes" id="UP000002038">
    <property type="component" value="Unassembled WGS sequence"/>
</dbReference>
<sequence length="498" mass="54663">MLVKAAVRPWAAVPGGTRRTLVFSPHSSRSLSTITAKKSFQLRSRTSTQNASGLISTSWSPGLLPAAGASSSRFNSTAASPSPAAEPAASVAIDSTVNAPVSSGAQAIDSLSAADLVSVDISQIPEKLGYLKAIGLDYGWGPSRVIETVLESLHIYGGLPWWGAAIGTSVLLRLFVLKFAMGASDTSAKVASIKHITQPFQVEIQRCYRENDTVGLQRVLQQRKIINESHDIKLRRLAYPLVQLPLSFGAFRVLRGMSALPVPGLDSEAFLWLSNVTVHDPYFILPITTGLIMHYTFKLGGENAGANDPTAMMAKPILLYGLPILSTVCTSFLPGILQIFFATTSVLAIGQSYAFRHPSIRAMTGMAPFPSPAVIDTTASEPKARILEVQTNYPEQAPDQVETVPKVSFIDRFITSFQRSVSSTRKKMESYTGQNEKVETFADGTPKSRLTKKQLEDAIAYENRRREELSIERETRNKERQMEYRRKLAEKKRKQREL</sequence>
<evidence type="ECO:0000256" key="6">
    <source>
        <dbReference type="ARBA" id="ARBA00022989"/>
    </source>
</evidence>
<feature type="compositionally biased region" description="Basic residues" evidence="10">
    <location>
        <begin position="488"/>
        <end position="498"/>
    </location>
</feature>
<keyword evidence="7" id="KW-0496">Mitochondrion</keyword>
<evidence type="ECO:0000256" key="3">
    <source>
        <dbReference type="ARBA" id="ARBA00022692"/>
    </source>
</evidence>
<evidence type="ECO:0000256" key="2">
    <source>
        <dbReference type="ARBA" id="ARBA00009877"/>
    </source>
</evidence>
<keyword evidence="13" id="KW-1185">Reference proteome</keyword>
<keyword evidence="8" id="KW-0472">Membrane</keyword>
<dbReference type="OrthoDB" id="2148490at2759"/>
<proteinExistence type="inferred from homology"/>
<feature type="compositionally biased region" description="Basic and acidic residues" evidence="10">
    <location>
        <begin position="470"/>
        <end position="487"/>
    </location>
</feature>
<protein>
    <submittedName>
        <fullName evidence="12">Mitochondrial Oxa1p</fullName>
    </submittedName>
</protein>
<gene>
    <name evidence="12" type="ORF">BDBG_01346</name>
</gene>
<evidence type="ECO:0000256" key="7">
    <source>
        <dbReference type="ARBA" id="ARBA00023128"/>
    </source>
</evidence>
<keyword evidence="6" id="KW-1133">Transmembrane helix</keyword>
<dbReference type="GO" id="GO:0005743">
    <property type="term" value="C:mitochondrial inner membrane"/>
    <property type="evidence" value="ECO:0007669"/>
    <property type="project" value="UniProtKB-SubCell"/>
</dbReference>
<comment type="subcellular location">
    <subcellularLocation>
        <location evidence="9">Membrane</location>
        <topology evidence="9">Multi-pass membrane protein</topology>
    </subcellularLocation>
    <subcellularLocation>
        <location evidence="1">Mitochondrion inner membrane</location>
        <topology evidence="1">Multi-pass membrane protein</topology>
    </subcellularLocation>
</comment>
<evidence type="ECO:0000259" key="11">
    <source>
        <dbReference type="Pfam" id="PF02096"/>
    </source>
</evidence>
<keyword evidence="3 9" id="KW-0812">Transmembrane</keyword>
<name>A0A179UAW5_BLAGS</name>
<dbReference type="VEuPathDB" id="FungiDB:BDBG_01346"/>
<dbReference type="PANTHER" id="PTHR12428">
    <property type="entry name" value="OXA1"/>
    <property type="match status" value="1"/>
</dbReference>
<accession>A0A179UAW5</accession>
<evidence type="ECO:0000256" key="8">
    <source>
        <dbReference type="ARBA" id="ARBA00023136"/>
    </source>
</evidence>
<evidence type="ECO:0000256" key="10">
    <source>
        <dbReference type="SAM" id="MobiDB-lite"/>
    </source>
</evidence>
<dbReference type="GO" id="GO:0032977">
    <property type="term" value="F:membrane insertase activity"/>
    <property type="evidence" value="ECO:0007669"/>
    <property type="project" value="InterPro"/>
</dbReference>
<evidence type="ECO:0000256" key="1">
    <source>
        <dbReference type="ARBA" id="ARBA00004448"/>
    </source>
</evidence>
<dbReference type="AlphaFoldDB" id="A0A179UAW5"/>